<protein>
    <recommendedName>
        <fullName evidence="3">ARM repeat superfamily protein</fullName>
    </recommendedName>
</protein>
<gene>
    <name evidence="1" type="ORF">ZIOFF_027405</name>
</gene>
<dbReference type="GO" id="GO:0005881">
    <property type="term" value="C:cytoplasmic microtubule"/>
    <property type="evidence" value="ECO:0007669"/>
    <property type="project" value="TreeGrafter"/>
</dbReference>
<keyword evidence="2" id="KW-1185">Reference proteome</keyword>
<dbReference type="AlphaFoldDB" id="A0A8J5GT77"/>
<name>A0A8J5GT77_ZINOF</name>
<proteinExistence type="predicted"/>
<dbReference type="PANTHER" id="PTHR21567:SF62">
    <property type="entry name" value="ARM REPEAT SUPERFAMILY PROTEIN"/>
    <property type="match status" value="1"/>
</dbReference>
<dbReference type="GO" id="GO:0008017">
    <property type="term" value="F:microtubule binding"/>
    <property type="evidence" value="ECO:0007669"/>
    <property type="project" value="TreeGrafter"/>
</dbReference>
<dbReference type="Proteomes" id="UP000734854">
    <property type="component" value="Unassembled WGS sequence"/>
</dbReference>
<comment type="caution">
    <text evidence="1">The sequence shown here is derived from an EMBL/GenBank/DDBJ whole genome shotgun (WGS) entry which is preliminary data.</text>
</comment>
<organism evidence="1 2">
    <name type="scientific">Zingiber officinale</name>
    <name type="common">Ginger</name>
    <name type="synonym">Amomum zingiber</name>
    <dbReference type="NCBI Taxonomy" id="94328"/>
    <lineage>
        <taxon>Eukaryota</taxon>
        <taxon>Viridiplantae</taxon>
        <taxon>Streptophyta</taxon>
        <taxon>Embryophyta</taxon>
        <taxon>Tracheophyta</taxon>
        <taxon>Spermatophyta</taxon>
        <taxon>Magnoliopsida</taxon>
        <taxon>Liliopsida</taxon>
        <taxon>Zingiberales</taxon>
        <taxon>Zingiberaceae</taxon>
        <taxon>Zingiber</taxon>
    </lineage>
</organism>
<reference evidence="1 2" key="1">
    <citation type="submission" date="2020-08" db="EMBL/GenBank/DDBJ databases">
        <title>Plant Genome Project.</title>
        <authorList>
            <person name="Zhang R.-G."/>
        </authorList>
    </citation>
    <scope>NUCLEOTIDE SEQUENCE [LARGE SCALE GENOMIC DNA]</scope>
    <source>
        <tissue evidence="1">Rhizome</tissue>
    </source>
</reference>
<sequence>MGNSEVEYIESENLVDLPDVNASFDTLLAMLDSKDWVSVCEALNNVRQLWVIYSIFFTSIIRLHSRSAVCKTAILASVDIFTSDNDEVIDSVDPLLVQLILKSSQDKLSLLQTIAWNLLRLIHFNCKLLLAGNGRDQSLRY</sequence>
<dbReference type="GO" id="GO:0000226">
    <property type="term" value="P:microtubule cytoskeleton organization"/>
    <property type="evidence" value="ECO:0007669"/>
    <property type="project" value="TreeGrafter"/>
</dbReference>
<dbReference type="InterPro" id="IPR011989">
    <property type="entry name" value="ARM-like"/>
</dbReference>
<evidence type="ECO:0000313" key="1">
    <source>
        <dbReference type="EMBL" id="KAG6509416.1"/>
    </source>
</evidence>
<evidence type="ECO:0008006" key="3">
    <source>
        <dbReference type="Google" id="ProtNLM"/>
    </source>
</evidence>
<accession>A0A8J5GT77</accession>
<evidence type="ECO:0000313" key="2">
    <source>
        <dbReference type="Proteomes" id="UP000734854"/>
    </source>
</evidence>
<dbReference type="EMBL" id="JACMSC010000008">
    <property type="protein sequence ID" value="KAG6509416.1"/>
    <property type="molecule type" value="Genomic_DNA"/>
</dbReference>
<dbReference type="Gene3D" id="1.25.10.10">
    <property type="entry name" value="Leucine-rich Repeat Variant"/>
    <property type="match status" value="1"/>
</dbReference>
<dbReference type="PANTHER" id="PTHR21567">
    <property type="entry name" value="CLASP"/>
    <property type="match status" value="1"/>
</dbReference>